<protein>
    <submittedName>
        <fullName evidence="1">Uncharacterized protein</fullName>
    </submittedName>
</protein>
<proteinExistence type="predicted"/>
<dbReference type="AlphaFoldDB" id="A0A380MIR8"/>
<evidence type="ECO:0000313" key="1">
    <source>
        <dbReference type="EMBL" id="SUO92105.1"/>
    </source>
</evidence>
<dbReference type="Proteomes" id="UP000254575">
    <property type="component" value="Unassembled WGS sequence"/>
</dbReference>
<accession>A0A380MIR8</accession>
<name>A0A380MIR8_9GAMM</name>
<sequence length="31" mass="3709">MFQHTEQHIKRRSVCCPELEEVTPLPQDYPP</sequence>
<evidence type="ECO:0000313" key="2">
    <source>
        <dbReference type="Proteomes" id="UP000254575"/>
    </source>
</evidence>
<gene>
    <name evidence="1" type="ORF">NCTC10717_00390</name>
</gene>
<organism evidence="1 2">
    <name type="scientific">Suttonella indologenes</name>
    <dbReference type="NCBI Taxonomy" id="13276"/>
    <lineage>
        <taxon>Bacteria</taxon>
        <taxon>Pseudomonadati</taxon>
        <taxon>Pseudomonadota</taxon>
        <taxon>Gammaproteobacteria</taxon>
        <taxon>Cardiobacteriales</taxon>
        <taxon>Cardiobacteriaceae</taxon>
        <taxon>Suttonella</taxon>
    </lineage>
</organism>
<dbReference type="EMBL" id="UHIA01000003">
    <property type="protein sequence ID" value="SUO92105.1"/>
    <property type="molecule type" value="Genomic_DNA"/>
</dbReference>
<reference evidence="1 2" key="1">
    <citation type="submission" date="2018-06" db="EMBL/GenBank/DDBJ databases">
        <authorList>
            <consortium name="Pathogen Informatics"/>
            <person name="Doyle S."/>
        </authorList>
    </citation>
    <scope>NUCLEOTIDE SEQUENCE [LARGE SCALE GENOMIC DNA]</scope>
    <source>
        <strain evidence="1 2">NCTC10717</strain>
    </source>
</reference>
<keyword evidence="2" id="KW-1185">Reference proteome</keyword>